<gene>
    <name evidence="1" type="ORF">LTR37_005001</name>
</gene>
<evidence type="ECO:0000313" key="2">
    <source>
        <dbReference type="Proteomes" id="UP001281147"/>
    </source>
</evidence>
<organism evidence="1 2">
    <name type="scientific">Vermiconidia calcicola</name>
    <dbReference type="NCBI Taxonomy" id="1690605"/>
    <lineage>
        <taxon>Eukaryota</taxon>
        <taxon>Fungi</taxon>
        <taxon>Dikarya</taxon>
        <taxon>Ascomycota</taxon>
        <taxon>Pezizomycotina</taxon>
        <taxon>Dothideomycetes</taxon>
        <taxon>Dothideomycetidae</taxon>
        <taxon>Mycosphaerellales</taxon>
        <taxon>Extremaceae</taxon>
        <taxon>Vermiconidia</taxon>
    </lineage>
</organism>
<name>A0ACC3NLY1_9PEZI</name>
<dbReference type="Proteomes" id="UP001281147">
    <property type="component" value="Unassembled WGS sequence"/>
</dbReference>
<evidence type="ECO:0000313" key="1">
    <source>
        <dbReference type="EMBL" id="KAK3718497.1"/>
    </source>
</evidence>
<dbReference type="EMBL" id="JAUTXU010000031">
    <property type="protein sequence ID" value="KAK3718497.1"/>
    <property type="molecule type" value="Genomic_DNA"/>
</dbReference>
<comment type="caution">
    <text evidence="1">The sequence shown here is derived from an EMBL/GenBank/DDBJ whole genome shotgun (WGS) entry which is preliminary data.</text>
</comment>
<keyword evidence="2" id="KW-1185">Reference proteome</keyword>
<accession>A0ACC3NLY1</accession>
<protein>
    <submittedName>
        <fullName evidence="1">Uncharacterized protein</fullName>
    </submittedName>
</protein>
<proteinExistence type="predicted"/>
<sequence length="1173" mass="130663">MSQEWTTVVKPARKGPSRPGGDEGGAGGGGSGGGGGGGGPICYHCQRPGHLARDCPTGGGGGGRGRGRGQGDGGGYQATRGWHGGGDFGGGHLRGRGGSRGVGSPSRGSSSSREARPQTLTLPYRGRDLQPYDIKPNAMSTDTVKALEEVEEYAKQLIKSDGSLTLKQLSQVKYDMGLRTGFSQANGDRRVATNYLAITPPPSLYVYKVEMIRDYAVHTKRPIPVKRFADKKAVMGALSTLVPELQQLRKPWATDGDLIWSVDPLFHHTGPAQVAALQNINYRNECGQQLNVQDVGILYLETINCNMPMRQLYDGAYTTAWRQSTPALLMRGLNAFFTSYAHTNQGPQGITFTSANKAYQDNSNAPLGRAHTPTRRLMGFFLSARPAMSSILLNVNNVSSPFYPRTTVDDVIRNSDHPPNQLKRVLRGVKVRITYHVNGGWQPQTDIRFINDVGQAVSIERCMGTQGVNPTTGQLFSVRQWFMNPTQQLRAHPLFPLNPHALNIPQDTKAIRVAPDSRESSPNSEWYPATLLEIVGFQPFHGDLLSEETTSMINNAKLDPDQNARQILTDGLNLFGFNMPNQGNLGQFNGMHTTTQFISIPAHWLNPPNVTYNQPQAAAQRKIQPVSNASWDLRDVHFVNAHWWIPTDHQGRADSPQSSQASGPQFTNQNTTLAAWSQWHANNQANYVNNYETRALADLNGVPANARQSPLLVLLNGKHFEVYACIKRMAELHLGMKTIFCTMDKRNFNPQNGSNIALKYNLKGRGTNHVLGATDFQALRPTAANGNAETIVIGADVTHPGAGCSPGTPSIASVVGSTDDDFMHFPGSMRLQRGRKEYIIELGDMVKERLIDWAANHGGRLPGRMLFYRDGVAESQYQKLRSFEMPQIQKAYNWAREYLSWDQQAPGAPLPLQTLTPAVQGRQPHINQGFAMDPHRDPWPPVSTTTSANNDDEEDEFDDRTGLHEPYDLTYVVVGKRHNTRFYPLNINDKVQKPDKRVPNQQVAHWNVRPGLVIDRVITHPHSFDFYLQSHDPLHGTGRSAHYFVLRNNMQLTTTELQGVTHDFCYAYARATKGVSYCAPAYYADRLCDRGRAYLRHWLKNLAAFQPPRVRGANETAQAYNDYVKNHLRDDPYWRPYHNRAYPTNPGGRPPMKYGFTRRNPWHEDLDDMIFYL</sequence>
<reference evidence="1" key="1">
    <citation type="submission" date="2023-07" db="EMBL/GenBank/DDBJ databases">
        <title>Black Yeasts Isolated from many extreme environments.</title>
        <authorList>
            <person name="Coleine C."/>
            <person name="Stajich J.E."/>
            <person name="Selbmann L."/>
        </authorList>
    </citation>
    <scope>NUCLEOTIDE SEQUENCE</scope>
    <source>
        <strain evidence="1">CCFEE 5714</strain>
    </source>
</reference>